<evidence type="ECO:0000256" key="1">
    <source>
        <dbReference type="ARBA" id="ARBA00023015"/>
    </source>
</evidence>
<keyword evidence="1" id="KW-0805">Transcription regulation</keyword>
<comment type="caution">
    <text evidence="5">The sequence shown here is derived from an EMBL/GenBank/DDBJ whole genome shotgun (WGS) entry which is preliminary data.</text>
</comment>
<reference evidence="5 6" key="1">
    <citation type="submission" date="2016-07" db="EMBL/GenBank/DDBJ databases">
        <title>Draft genome sequence of Prauserella muralis DSM 45305, isolated from a mould-covered wall in an indoor environment.</title>
        <authorList>
            <person name="Ruckert C."/>
            <person name="Albersmeier A."/>
            <person name="Jiang C.-L."/>
            <person name="Jiang Y."/>
            <person name="Kalinowski J."/>
            <person name="Schneider O."/>
            <person name="Winkler A."/>
            <person name="Zotchev S.B."/>
        </authorList>
    </citation>
    <scope>NUCLEOTIDE SEQUENCE [LARGE SCALE GENOMIC DNA]</scope>
    <source>
        <strain evidence="5 6">DSM 45305</strain>
    </source>
</reference>
<protein>
    <recommendedName>
        <fullName evidence="4">HTH araC/xylS-type domain-containing protein</fullName>
    </recommendedName>
</protein>
<dbReference type="GO" id="GO:0043565">
    <property type="term" value="F:sequence-specific DNA binding"/>
    <property type="evidence" value="ECO:0007669"/>
    <property type="project" value="InterPro"/>
</dbReference>
<evidence type="ECO:0000256" key="3">
    <source>
        <dbReference type="ARBA" id="ARBA00023163"/>
    </source>
</evidence>
<dbReference type="GO" id="GO:0003700">
    <property type="term" value="F:DNA-binding transcription factor activity"/>
    <property type="evidence" value="ECO:0007669"/>
    <property type="project" value="InterPro"/>
</dbReference>
<dbReference type="PROSITE" id="PS01124">
    <property type="entry name" value="HTH_ARAC_FAMILY_2"/>
    <property type="match status" value="1"/>
</dbReference>
<dbReference type="Proteomes" id="UP000249915">
    <property type="component" value="Unassembled WGS sequence"/>
</dbReference>
<sequence>MSAMIGKDCGQPAVVLRAVRLMERDPRLGTEKLNALLREAGVGRAVFDDEFALYVGMAPYEYLRVLRLSQVHAELAAARPERTRPEAVARRWGFRYGTAFVRWYSQQFAELPAQTLRG</sequence>
<evidence type="ECO:0000259" key="4">
    <source>
        <dbReference type="PROSITE" id="PS01124"/>
    </source>
</evidence>
<dbReference type="SMART" id="SM00342">
    <property type="entry name" value="HTH_ARAC"/>
    <property type="match status" value="1"/>
</dbReference>
<evidence type="ECO:0000256" key="2">
    <source>
        <dbReference type="ARBA" id="ARBA00023125"/>
    </source>
</evidence>
<evidence type="ECO:0000313" key="5">
    <source>
        <dbReference type="EMBL" id="PXY19491.1"/>
    </source>
</evidence>
<organism evidence="5 6">
    <name type="scientific">Prauserella muralis</name>
    <dbReference type="NCBI Taxonomy" id="588067"/>
    <lineage>
        <taxon>Bacteria</taxon>
        <taxon>Bacillati</taxon>
        <taxon>Actinomycetota</taxon>
        <taxon>Actinomycetes</taxon>
        <taxon>Pseudonocardiales</taxon>
        <taxon>Pseudonocardiaceae</taxon>
        <taxon>Prauserella</taxon>
    </lineage>
</organism>
<evidence type="ECO:0000313" key="6">
    <source>
        <dbReference type="Proteomes" id="UP000249915"/>
    </source>
</evidence>
<keyword evidence="3" id="KW-0804">Transcription</keyword>
<feature type="domain" description="HTH araC/xylS-type" evidence="4">
    <location>
        <begin position="16"/>
        <end position="118"/>
    </location>
</feature>
<dbReference type="InterPro" id="IPR050204">
    <property type="entry name" value="AraC_XylS_family_regulators"/>
</dbReference>
<dbReference type="EMBL" id="MASW01000007">
    <property type="protein sequence ID" value="PXY19491.1"/>
    <property type="molecule type" value="Genomic_DNA"/>
</dbReference>
<dbReference type="Gene3D" id="1.10.10.60">
    <property type="entry name" value="Homeodomain-like"/>
    <property type="match status" value="1"/>
</dbReference>
<proteinExistence type="predicted"/>
<dbReference type="PANTHER" id="PTHR46796">
    <property type="entry name" value="HTH-TYPE TRANSCRIPTIONAL ACTIVATOR RHAS-RELATED"/>
    <property type="match status" value="1"/>
</dbReference>
<gene>
    <name evidence="5" type="ORF">BAY60_32650</name>
</gene>
<dbReference type="InterPro" id="IPR018060">
    <property type="entry name" value="HTH_AraC"/>
</dbReference>
<dbReference type="AlphaFoldDB" id="A0A2V4AIM6"/>
<name>A0A2V4AIM6_9PSEU</name>
<keyword evidence="6" id="KW-1185">Reference proteome</keyword>
<dbReference type="Pfam" id="PF12833">
    <property type="entry name" value="HTH_18"/>
    <property type="match status" value="1"/>
</dbReference>
<accession>A0A2V4AIM6</accession>
<dbReference type="PANTHER" id="PTHR46796:SF12">
    <property type="entry name" value="HTH-TYPE DNA-BINDING TRANSCRIPTIONAL ACTIVATOR EUTR"/>
    <property type="match status" value="1"/>
</dbReference>
<keyword evidence="2" id="KW-0238">DNA-binding</keyword>